<dbReference type="Pfam" id="PF13041">
    <property type="entry name" value="PPR_2"/>
    <property type="match status" value="1"/>
</dbReference>
<reference evidence="3 4" key="1">
    <citation type="submission" date="2019-05" db="EMBL/GenBank/DDBJ databases">
        <title>Mikania micrantha, genome provides insights into the molecular mechanism of rapid growth.</title>
        <authorList>
            <person name="Liu B."/>
        </authorList>
    </citation>
    <scope>NUCLEOTIDE SEQUENCE [LARGE SCALE GENOMIC DNA]</scope>
    <source>
        <strain evidence="3">NLD-2019</strain>
        <tissue evidence="3">Leaf</tissue>
    </source>
</reference>
<dbReference type="InterPro" id="IPR011990">
    <property type="entry name" value="TPR-like_helical_dom_sf"/>
</dbReference>
<dbReference type="EMBL" id="SZYD01000015">
    <property type="protein sequence ID" value="KAD3641764.1"/>
    <property type="molecule type" value="Genomic_DNA"/>
</dbReference>
<keyword evidence="1" id="KW-0677">Repeat</keyword>
<evidence type="ECO:0000313" key="4">
    <source>
        <dbReference type="Proteomes" id="UP000326396"/>
    </source>
</evidence>
<feature type="repeat" description="PPR" evidence="2">
    <location>
        <begin position="147"/>
        <end position="181"/>
    </location>
</feature>
<gene>
    <name evidence="3" type="ORF">E3N88_30988</name>
</gene>
<evidence type="ECO:0008006" key="5">
    <source>
        <dbReference type="Google" id="ProtNLM"/>
    </source>
</evidence>
<keyword evidence="4" id="KW-1185">Reference proteome</keyword>
<sequence>MYVPKLPIFNRKFVIQDTYLATSDGDKGSRNGRDKYKAKSKNLESTIIESLMSNCQVPWKKDFLLRFRIKEDVLDCVRLDQSKKTNSKFHHGIPFKETMAFSNWATGETTVSWNPYNEMIDLAGKVRQFDVAWQVIELMKARNIEITIDTFSVLIRRYVRAGLAAEAVHAFNRMEDFNCKPDRIAFSVVISILCKKRKSKLKPEEKWKGR</sequence>
<name>A0A5N6MR50_9ASTR</name>
<dbReference type="InterPro" id="IPR002885">
    <property type="entry name" value="PPR_rpt"/>
</dbReference>
<dbReference type="GO" id="GO:0008380">
    <property type="term" value="P:RNA splicing"/>
    <property type="evidence" value="ECO:0007669"/>
    <property type="project" value="InterPro"/>
</dbReference>
<dbReference type="InterPro" id="IPR044578">
    <property type="entry name" value="BIR6-like"/>
</dbReference>
<dbReference type="AlphaFoldDB" id="A0A5N6MR50"/>
<dbReference type="Proteomes" id="UP000326396">
    <property type="component" value="Linkage Group LG5"/>
</dbReference>
<proteinExistence type="predicted"/>
<dbReference type="NCBIfam" id="TIGR00756">
    <property type="entry name" value="PPR"/>
    <property type="match status" value="2"/>
</dbReference>
<evidence type="ECO:0000256" key="2">
    <source>
        <dbReference type="PROSITE-ProRule" id="PRU00708"/>
    </source>
</evidence>
<evidence type="ECO:0000313" key="3">
    <source>
        <dbReference type="EMBL" id="KAD3641764.1"/>
    </source>
</evidence>
<dbReference type="OrthoDB" id="1705917at2759"/>
<dbReference type="PANTHER" id="PTHR47003:SF11">
    <property type="entry name" value="PPR SUPERFAMILY PROTEIN"/>
    <property type="match status" value="1"/>
</dbReference>
<evidence type="ECO:0000256" key="1">
    <source>
        <dbReference type="ARBA" id="ARBA00022737"/>
    </source>
</evidence>
<protein>
    <recommendedName>
        <fullName evidence="5">Pentacotripeptide-repeat region of PRORP domain-containing protein</fullName>
    </recommendedName>
</protein>
<accession>A0A5N6MR50</accession>
<organism evidence="3 4">
    <name type="scientific">Mikania micrantha</name>
    <name type="common">bitter vine</name>
    <dbReference type="NCBI Taxonomy" id="192012"/>
    <lineage>
        <taxon>Eukaryota</taxon>
        <taxon>Viridiplantae</taxon>
        <taxon>Streptophyta</taxon>
        <taxon>Embryophyta</taxon>
        <taxon>Tracheophyta</taxon>
        <taxon>Spermatophyta</taxon>
        <taxon>Magnoliopsida</taxon>
        <taxon>eudicotyledons</taxon>
        <taxon>Gunneridae</taxon>
        <taxon>Pentapetalae</taxon>
        <taxon>asterids</taxon>
        <taxon>campanulids</taxon>
        <taxon>Asterales</taxon>
        <taxon>Asteraceae</taxon>
        <taxon>Asteroideae</taxon>
        <taxon>Heliantheae alliance</taxon>
        <taxon>Eupatorieae</taxon>
        <taxon>Mikania</taxon>
    </lineage>
</organism>
<dbReference type="PANTHER" id="PTHR47003">
    <property type="entry name" value="OS01G0970900 PROTEIN"/>
    <property type="match status" value="1"/>
</dbReference>
<comment type="caution">
    <text evidence="3">The sequence shown here is derived from an EMBL/GenBank/DDBJ whole genome shotgun (WGS) entry which is preliminary data.</text>
</comment>
<dbReference type="PROSITE" id="PS51375">
    <property type="entry name" value="PPR"/>
    <property type="match status" value="1"/>
</dbReference>
<dbReference type="Gene3D" id="1.25.40.10">
    <property type="entry name" value="Tetratricopeptide repeat domain"/>
    <property type="match status" value="1"/>
</dbReference>